<sequence>SGTDFGCSGTGSAYLDLGFAYSSRLHR</sequence>
<name>A0A699VX31_TANCI</name>
<gene>
    <name evidence="1" type="ORF">Tci_910868</name>
</gene>
<proteinExistence type="predicted"/>
<protein>
    <submittedName>
        <fullName evidence="1">Uncharacterized protein</fullName>
    </submittedName>
</protein>
<organism evidence="1">
    <name type="scientific">Tanacetum cinerariifolium</name>
    <name type="common">Dalmatian daisy</name>
    <name type="synonym">Chrysanthemum cinerariifolium</name>
    <dbReference type="NCBI Taxonomy" id="118510"/>
    <lineage>
        <taxon>Eukaryota</taxon>
        <taxon>Viridiplantae</taxon>
        <taxon>Streptophyta</taxon>
        <taxon>Embryophyta</taxon>
        <taxon>Tracheophyta</taxon>
        <taxon>Spermatophyta</taxon>
        <taxon>Magnoliopsida</taxon>
        <taxon>eudicotyledons</taxon>
        <taxon>Gunneridae</taxon>
        <taxon>Pentapetalae</taxon>
        <taxon>asterids</taxon>
        <taxon>campanulids</taxon>
        <taxon>Asterales</taxon>
        <taxon>Asteraceae</taxon>
        <taxon>Asteroideae</taxon>
        <taxon>Anthemideae</taxon>
        <taxon>Anthemidinae</taxon>
        <taxon>Tanacetum</taxon>
    </lineage>
</organism>
<accession>A0A699VX31</accession>
<dbReference type="AlphaFoldDB" id="A0A699VX31"/>
<dbReference type="EMBL" id="BKCJ011507868">
    <property type="protein sequence ID" value="GFD38899.1"/>
    <property type="molecule type" value="Genomic_DNA"/>
</dbReference>
<evidence type="ECO:0000313" key="1">
    <source>
        <dbReference type="EMBL" id="GFD38899.1"/>
    </source>
</evidence>
<comment type="caution">
    <text evidence="1">The sequence shown here is derived from an EMBL/GenBank/DDBJ whole genome shotgun (WGS) entry which is preliminary data.</text>
</comment>
<reference evidence="1" key="1">
    <citation type="journal article" date="2019" name="Sci. Rep.">
        <title>Draft genome of Tanacetum cinerariifolium, the natural source of mosquito coil.</title>
        <authorList>
            <person name="Yamashiro T."/>
            <person name="Shiraishi A."/>
            <person name="Satake H."/>
            <person name="Nakayama K."/>
        </authorList>
    </citation>
    <scope>NUCLEOTIDE SEQUENCE</scope>
</reference>
<feature type="non-terminal residue" evidence="1">
    <location>
        <position position="1"/>
    </location>
</feature>